<dbReference type="AlphaFoldDB" id="K6W8X5"/>
<evidence type="ECO:0000259" key="4">
    <source>
        <dbReference type="Pfam" id="PF01212"/>
    </source>
</evidence>
<dbReference type="InterPro" id="IPR015421">
    <property type="entry name" value="PyrdxlP-dep_Trfase_major"/>
</dbReference>
<dbReference type="PANTHER" id="PTHR48097:SF5">
    <property type="entry name" value="LOW SPECIFICITY L-THREONINE ALDOLASE"/>
    <property type="match status" value="1"/>
</dbReference>
<dbReference type="Proteomes" id="UP000008366">
    <property type="component" value="Unassembled WGS sequence"/>
</dbReference>
<dbReference type="GO" id="GO:0016829">
    <property type="term" value="F:lyase activity"/>
    <property type="evidence" value="ECO:0007669"/>
    <property type="project" value="InterPro"/>
</dbReference>
<comment type="caution">
    <text evidence="5">The sequence shown here is derived from an EMBL/GenBank/DDBJ whole genome shotgun (WGS) entry which is preliminary data.</text>
</comment>
<organism evidence="5 6">
    <name type="scientific">Kineosphaera limosa NBRC 100340</name>
    <dbReference type="NCBI Taxonomy" id="1184609"/>
    <lineage>
        <taxon>Bacteria</taxon>
        <taxon>Bacillati</taxon>
        <taxon>Actinomycetota</taxon>
        <taxon>Actinomycetes</taxon>
        <taxon>Micrococcales</taxon>
        <taxon>Dermatophilaceae</taxon>
        <taxon>Kineosphaera</taxon>
    </lineage>
</organism>
<name>K6W8X5_9MICO</name>
<dbReference type="GO" id="GO:0006520">
    <property type="term" value="P:amino acid metabolic process"/>
    <property type="evidence" value="ECO:0007669"/>
    <property type="project" value="InterPro"/>
</dbReference>
<dbReference type="InterPro" id="IPR001597">
    <property type="entry name" value="ArAA_b-elim_lyase/Thr_aldolase"/>
</dbReference>
<evidence type="ECO:0000256" key="3">
    <source>
        <dbReference type="ARBA" id="ARBA00022898"/>
    </source>
</evidence>
<dbReference type="InterPro" id="IPR015424">
    <property type="entry name" value="PyrdxlP-dep_Trfase"/>
</dbReference>
<dbReference type="PANTHER" id="PTHR48097">
    <property type="entry name" value="L-THREONINE ALDOLASE-RELATED"/>
    <property type="match status" value="1"/>
</dbReference>
<dbReference type="eggNOG" id="COG2008">
    <property type="taxonomic scope" value="Bacteria"/>
</dbReference>
<gene>
    <name evidence="5" type="ORF">KILIM_024_00550</name>
</gene>
<dbReference type="InterPro" id="IPR015422">
    <property type="entry name" value="PyrdxlP-dep_Trfase_small"/>
</dbReference>
<dbReference type="STRING" id="1184609.KILIM_024_00550"/>
<protein>
    <submittedName>
        <fullName evidence="5">Putative L-threonine aldolase</fullName>
    </submittedName>
</protein>
<dbReference type="Gene3D" id="3.90.1150.10">
    <property type="entry name" value="Aspartate Aminotransferase, domain 1"/>
    <property type="match status" value="1"/>
</dbReference>
<proteinExistence type="inferred from homology"/>
<keyword evidence="3" id="KW-0663">Pyridoxal phosphate</keyword>
<sequence>MSDLTQIRSTGVPHAASPTWMVRRHDPDFRGFLSDNAAGVHPQVLEALIVANGGHQTAYGADAYTTALQEAVRFHFGERAQAYPVFNGTGANVVCLDLLVQRWDAVVCARSAHINIDECGAPEKLAGIKLLPVDTPDGKLTPELVDTVAWGYGDEHHAQASVLSVTQSTELGSVYTVDELAALVSHAHDKGLRVHLDGARLANAAVALGVPLRAITTDVGVDVVSFGGTKNGCLGAEMVLVLNPEAVSRPLFVRKLDGQLASKMRFTSAQLLALFDDDLWRTNAAHANLMAAALADAVRTIDGVQLTREPQANAVFAIIPPDVTPRLQARYPFHIWDEATGEVRWMCSFDTTLEDIHAFAAALREELART</sequence>
<comment type="similarity">
    <text evidence="2">Belongs to the threonine aldolase family.</text>
</comment>
<dbReference type="Pfam" id="PF01212">
    <property type="entry name" value="Beta_elim_lyase"/>
    <property type="match status" value="1"/>
</dbReference>
<dbReference type="Gene3D" id="3.40.640.10">
    <property type="entry name" value="Type I PLP-dependent aspartate aminotransferase-like (Major domain)"/>
    <property type="match status" value="1"/>
</dbReference>
<evidence type="ECO:0000256" key="2">
    <source>
        <dbReference type="ARBA" id="ARBA00006966"/>
    </source>
</evidence>
<evidence type="ECO:0000313" key="5">
    <source>
        <dbReference type="EMBL" id="GAB95645.1"/>
    </source>
</evidence>
<comment type="cofactor">
    <cofactor evidence="1">
        <name>pyridoxal 5'-phosphate</name>
        <dbReference type="ChEBI" id="CHEBI:597326"/>
    </cofactor>
</comment>
<evidence type="ECO:0000313" key="6">
    <source>
        <dbReference type="Proteomes" id="UP000008366"/>
    </source>
</evidence>
<keyword evidence="6" id="KW-1185">Reference proteome</keyword>
<dbReference type="SUPFAM" id="SSF53383">
    <property type="entry name" value="PLP-dependent transferases"/>
    <property type="match status" value="1"/>
</dbReference>
<evidence type="ECO:0000256" key="1">
    <source>
        <dbReference type="ARBA" id="ARBA00001933"/>
    </source>
</evidence>
<reference evidence="5 6" key="1">
    <citation type="submission" date="2012-08" db="EMBL/GenBank/DDBJ databases">
        <title>Whole genome shotgun sequence of Kineosphaera limosa NBRC 100340.</title>
        <authorList>
            <person name="Yoshida I."/>
            <person name="Isaki S."/>
            <person name="Hosoyama A."/>
            <person name="Tsuchikane K."/>
            <person name="Katsumata H."/>
            <person name="Ando Y."/>
            <person name="Ohji S."/>
            <person name="Hamada M."/>
            <person name="Tamura T."/>
            <person name="Yamazoe A."/>
            <person name="Yamazaki S."/>
            <person name="Fujita N."/>
        </authorList>
    </citation>
    <scope>NUCLEOTIDE SEQUENCE [LARGE SCALE GENOMIC DNA]</scope>
    <source>
        <strain evidence="5 6">NBRC 100340</strain>
    </source>
</reference>
<feature type="domain" description="Aromatic amino acid beta-eliminating lyase/threonine aldolase" evidence="4">
    <location>
        <begin position="32"/>
        <end position="317"/>
    </location>
</feature>
<dbReference type="EMBL" id="BAHD01000024">
    <property type="protein sequence ID" value="GAB95645.1"/>
    <property type="molecule type" value="Genomic_DNA"/>
</dbReference>
<accession>K6W8X5</accession>